<dbReference type="OrthoDB" id="284997at2"/>
<dbReference type="RefSeq" id="WP_145277166.1">
    <property type="nucleotide sequence ID" value="NZ_CP036272.1"/>
</dbReference>
<name>A0A517T207_9BACT</name>
<organism evidence="1 2">
    <name type="scientific">Stieleria bergensis</name>
    <dbReference type="NCBI Taxonomy" id="2528025"/>
    <lineage>
        <taxon>Bacteria</taxon>
        <taxon>Pseudomonadati</taxon>
        <taxon>Planctomycetota</taxon>
        <taxon>Planctomycetia</taxon>
        <taxon>Pirellulales</taxon>
        <taxon>Pirellulaceae</taxon>
        <taxon>Stieleria</taxon>
    </lineage>
</organism>
<dbReference type="EMBL" id="CP036272">
    <property type="protein sequence ID" value="QDT62414.1"/>
    <property type="molecule type" value="Genomic_DNA"/>
</dbReference>
<evidence type="ECO:0000313" key="1">
    <source>
        <dbReference type="EMBL" id="QDT62414.1"/>
    </source>
</evidence>
<accession>A0A517T207</accession>
<evidence type="ECO:0000313" key="2">
    <source>
        <dbReference type="Proteomes" id="UP000315003"/>
    </source>
</evidence>
<dbReference type="Proteomes" id="UP000315003">
    <property type="component" value="Chromosome"/>
</dbReference>
<gene>
    <name evidence="1" type="ORF">SV7mr_49620</name>
</gene>
<dbReference type="AlphaFoldDB" id="A0A517T207"/>
<sequence>MQNLQPQRWRSTVVFADARRIEVDEPLPVQTIVADAKRAGATKVELENGTEIFLNENGAQR</sequence>
<reference evidence="1 2" key="1">
    <citation type="submission" date="2019-02" db="EMBL/GenBank/DDBJ databases">
        <title>Deep-cultivation of Planctomycetes and their phenomic and genomic characterization uncovers novel biology.</title>
        <authorList>
            <person name="Wiegand S."/>
            <person name="Jogler M."/>
            <person name="Boedeker C."/>
            <person name="Pinto D."/>
            <person name="Vollmers J."/>
            <person name="Rivas-Marin E."/>
            <person name="Kohn T."/>
            <person name="Peeters S.H."/>
            <person name="Heuer A."/>
            <person name="Rast P."/>
            <person name="Oberbeckmann S."/>
            <person name="Bunk B."/>
            <person name="Jeske O."/>
            <person name="Meyerdierks A."/>
            <person name="Storesund J.E."/>
            <person name="Kallscheuer N."/>
            <person name="Luecker S."/>
            <person name="Lage O.M."/>
            <person name="Pohl T."/>
            <person name="Merkel B.J."/>
            <person name="Hornburger P."/>
            <person name="Mueller R.-W."/>
            <person name="Bruemmer F."/>
            <person name="Labrenz M."/>
            <person name="Spormann A.M."/>
            <person name="Op den Camp H."/>
            <person name="Overmann J."/>
            <person name="Amann R."/>
            <person name="Jetten M.S.M."/>
            <person name="Mascher T."/>
            <person name="Medema M.H."/>
            <person name="Devos D.P."/>
            <person name="Kaster A.-K."/>
            <person name="Ovreas L."/>
            <person name="Rohde M."/>
            <person name="Galperin M.Y."/>
            <person name="Jogler C."/>
        </authorList>
    </citation>
    <scope>NUCLEOTIDE SEQUENCE [LARGE SCALE GENOMIC DNA]</scope>
    <source>
        <strain evidence="1 2">SV_7m_r</strain>
    </source>
</reference>
<proteinExistence type="predicted"/>
<protein>
    <submittedName>
        <fullName evidence="1">Uncharacterized protein</fullName>
    </submittedName>
</protein>
<keyword evidence="2" id="KW-1185">Reference proteome</keyword>